<proteinExistence type="predicted"/>
<name>A0A9X2RQD7_9ACTN</name>
<comment type="caution">
    <text evidence="1">The sequence shown here is derived from an EMBL/GenBank/DDBJ whole genome shotgun (WGS) entry which is preliminary data.</text>
</comment>
<evidence type="ECO:0000313" key="2">
    <source>
        <dbReference type="Proteomes" id="UP001142374"/>
    </source>
</evidence>
<reference evidence="1" key="1">
    <citation type="submission" date="2022-06" db="EMBL/GenBank/DDBJ databases">
        <title>WGS of actinobacteria.</title>
        <authorList>
            <person name="Thawai C."/>
        </authorList>
    </citation>
    <scope>NUCLEOTIDE SEQUENCE</scope>
    <source>
        <strain evidence="1">AA8</strain>
    </source>
</reference>
<dbReference type="RefSeq" id="WP_168091609.1">
    <property type="nucleotide sequence ID" value="NZ_JANIID010000057.1"/>
</dbReference>
<dbReference type="AlphaFoldDB" id="A0A9X2RQD7"/>
<gene>
    <name evidence="1" type="ORF">NQU55_34665</name>
</gene>
<organism evidence="1 2">
    <name type="scientific">Streptomyces telluris</name>
    <dbReference type="NCBI Taxonomy" id="2720021"/>
    <lineage>
        <taxon>Bacteria</taxon>
        <taxon>Bacillati</taxon>
        <taxon>Actinomycetota</taxon>
        <taxon>Actinomycetes</taxon>
        <taxon>Kitasatosporales</taxon>
        <taxon>Streptomycetaceae</taxon>
        <taxon>Streptomyces</taxon>
    </lineage>
</organism>
<accession>A0A9X2RQD7</accession>
<evidence type="ECO:0000313" key="1">
    <source>
        <dbReference type="EMBL" id="MCQ8774867.1"/>
    </source>
</evidence>
<protein>
    <submittedName>
        <fullName evidence="1">Uncharacterized protein</fullName>
    </submittedName>
</protein>
<keyword evidence="2" id="KW-1185">Reference proteome</keyword>
<dbReference type="Proteomes" id="UP001142374">
    <property type="component" value="Unassembled WGS sequence"/>
</dbReference>
<dbReference type="EMBL" id="JANIID010000057">
    <property type="protein sequence ID" value="MCQ8774867.1"/>
    <property type="molecule type" value="Genomic_DNA"/>
</dbReference>
<sequence length="226" mass="24800">MSVYDKAVQLQNRARLIAAGAVGEKEAARVLGRTKELRASLVDLGNQVEISRTLEGLEAAHRPDLSSIDTARTAFMRKAANGLPSDTVFNTARKKVQEITDRLKADNNAAWSAWAAAQTADLPLARIPTLAANERVKARSRQVELQQAANRKGGVTKADITLFTSTYAALAESLHGKSEPPRELLDLLERLEKRPGPTLHDVTDEDIALLREFEMDLHITLQRTGT</sequence>